<dbReference type="Pfam" id="PF03721">
    <property type="entry name" value="UDPG_MGDP_dh_N"/>
    <property type="match status" value="1"/>
</dbReference>
<keyword evidence="4" id="KW-1185">Reference proteome</keyword>
<reference evidence="3" key="1">
    <citation type="submission" date="2025-08" db="UniProtKB">
        <authorList>
            <consortium name="Ensembl"/>
        </authorList>
    </citation>
    <scope>IDENTIFICATION</scope>
</reference>
<dbReference type="PANTHER" id="PTHR11374">
    <property type="entry name" value="UDP-GLUCOSE DEHYDROGENASE/UDP-MANNAC DEHYDROGENASE"/>
    <property type="match status" value="1"/>
</dbReference>
<dbReference type="InterPro" id="IPR028356">
    <property type="entry name" value="UDPglc_DH_euk"/>
</dbReference>
<dbReference type="PANTHER" id="PTHR11374:SF59">
    <property type="entry name" value="UDP-GLUCOSE 6-DEHYDROGENASE"/>
    <property type="match status" value="1"/>
</dbReference>
<proteinExistence type="predicted"/>
<name>A0A672MV68_SINGR</name>
<organism evidence="3 4">
    <name type="scientific">Sinocyclocheilus grahami</name>
    <name type="common">Dianchi golden-line fish</name>
    <name type="synonym">Barbus grahami</name>
    <dbReference type="NCBI Taxonomy" id="75366"/>
    <lineage>
        <taxon>Eukaryota</taxon>
        <taxon>Metazoa</taxon>
        <taxon>Chordata</taxon>
        <taxon>Craniata</taxon>
        <taxon>Vertebrata</taxon>
        <taxon>Euteleostomi</taxon>
        <taxon>Actinopterygii</taxon>
        <taxon>Neopterygii</taxon>
        <taxon>Teleostei</taxon>
        <taxon>Ostariophysi</taxon>
        <taxon>Cypriniformes</taxon>
        <taxon>Cyprinidae</taxon>
        <taxon>Cyprininae</taxon>
        <taxon>Sinocyclocheilus</taxon>
    </lineage>
</organism>
<dbReference type="GO" id="GO:0006024">
    <property type="term" value="P:glycosaminoglycan biosynthetic process"/>
    <property type="evidence" value="ECO:0007669"/>
    <property type="project" value="TreeGrafter"/>
</dbReference>
<dbReference type="InParanoid" id="A0A672MV68"/>
<dbReference type="AlphaFoldDB" id="A0A672MV68"/>
<accession>A0A672MV68</accession>
<dbReference type="GO" id="GO:0005634">
    <property type="term" value="C:nucleus"/>
    <property type="evidence" value="ECO:0007669"/>
    <property type="project" value="TreeGrafter"/>
</dbReference>
<dbReference type="OMA" id="KQICYIC"/>
<comment type="catalytic activity">
    <reaction evidence="1">
        <text>UDP-alpha-D-glucose + 2 NAD(+) + H2O = UDP-alpha-D-glucuronate + 2 NADH + 3 H(+)</text>
        <dbReference type="Rhea" id="RHEA:23596"/>
        <dbReference type="ChEBI" id="CHEBI:15377"/>
        <dbReference type="ChEBI" id="CHEBI:15378"/>
        <dbReference type="ChEBI" id="CHEBI:57540"/>
        <dbReference type="ChEBI" id="CHEBI:57945"/>
        <dbReference type="ChEBI" id="CHEBI:58052"/>
        <dbReference type="ChEBI" id="CHEBI:58885"/>
        <dbReference type="EC" id="1.1.1.22"/>
    </reaction>
</comment>
<evidence type="ECO:0000259" key="2">
    <source>
        <dbReference type="Pfam" id="PF03721"/>
    </source>
</evidence>
<evidence type="ECO:0000313" key="3">
    <source>
        <dbReference type="Ensembl" id="ENSSGRP00000041142.1"/>
    </source>
</evidence>
<dbReference type="SUPFAM" id="SSF51735">
    <property type="entry name" value="NAD(P)-binding Rossmann-fold domains"/>
    <property type="match status" value="1"/>
</dbReference>
<dbReference type="GO" id="GO:0051287">
    <property type="term" value="F:NAD binding"/>
    <property type="evidence" value="ECO:0007669"/>
    <property type="project" value="InterPro"/>
</dbReference>
<dbReference type="InterPro" id="IPR001732">
    <property type="entry name" value="UDP-Glc/GDP-Man_DH_N"/>
</dbReference>
<dbReference type="Ensembl" id="ENSSGRT00000044109.1">
    <property type="protein sequence ID" value="ENSSGRP00000041142.1"/>
    <property type="gene ID" value="ENSSGRG00000022405.1"/>
</dbReference>
<feature type="domain" description="UDP-glucose/GDP-mannose dehydrogenase N-terminal" evidence="2">
    <location>
        <begin position="5"/>
        <end position="60"/>
    </location>
</feature>
<dbReference type="GO" id="GO:0003979">
    <property type="term" value="F:UDP-glucose 6-dehydrogenase activity"/>
    <property type="evidence" value="ECO:0007669"/>
    <property type="project" value="UniProtKB-EC"/>
</dbReference>
<evidence type="ECO:0000256" key="1">
    <source>
        <dbReference type="ARBA" id="ARBA00047473"/>
    </source>
</evidence>
<dbReference type="InterPro" id="IPR036291">
    <property type="entry name" value="NAD(P)-bd_dom_sf"/>
</dbReference>
<evidence type="ECO:0000313" key="4">
    <source>
        <dbReference type="Proteomes" id="UP000472262"/>
    </source>
</evidence>
<dbReference type="Proteomes" id="UP000472262">
    <property type="component" value="Unassembled WGS sequence"/>
</dbReference>
<dbReference type="Gene3D" id="3.40.50.720">
    <property type="entry name" value="NAD(P)-binding Rossmann-like Domain"/>
    <property type="match status" value="1"/>
</dbReference>
<protein>
    <recommendedName>
        <fullName evidence="2">UDP-glucose/GDP-mannose dehydrogenase N-terminal domain-containing protein</fullName>
    </recommendedName>
</protein>
<reference evidence="3" key="2">
    <citation type="submission" date="2025-09" db="UniProtKB">
        <authorList>
            <consortium name="Ensembl"/>
        </authorList>
    </citation>
    <scope>IDENTIFICATION</scope>
</reference>
<sequence length="68" mass="7342">MFQIKKICCIGAGYVGGPTCSVIASMCPEITVTVVDVNESRIKAWNSGTLPIYEVTTLKMYIQVKGAL</sequence>